<dbReference type="AlphaFoldDB" id="A0A8B2NDJ5"/>
<accession>A0A8B2NDJ5</accession>
<organism evidence="1 2">
    <name type="scientific">Acuticoccus sediminis</name>
    <dbReference type="NCBI Taxonomy" id="2184697"/>
    <lineage>
        <taxon>Bacteria</taxon>
        <taxon>Pseudomonadati</taxon>
        <taxon>Pseudomonadota</taxon>
        <taxon>Alphaproteobacteria</taxon>
        <taxon>Hyphomicrobiales</taxon>
        <taxon>Amorphaceae</taxon>
        <taxon>Acuticoccus</taxon>
    </lineage>
</organism>
<name>A0A8B2NDJ5_9HYPH</name>
<dbReference type="Proteomes" id="UP000249590">
    <property type="component" value="Unassembled WGS sequence"/>
</dbReference>
<dbReference type="InterPro" id="IPR005501">
    <property type="entry name" value="LamB/YcsF/PxpA-like"/>
</dbReference>
<dbReference type="NCBIfam" id="NF003816">
    <property type="entry name" value="PRK05406.1-5"/>
    <property type="match status" value="1"/>
</dbReference>
<keyword evidence="2" id="KW-1185">Reference proteome</keyword>
<dbReference type="Pfam" id="PF03746">
    <property type="entry name" value="LamB_YcsF"/>
    <property type="match status" value="1"/>
</dbReference>
<dbReference type="CDD" id="cd10787">
    <property type="entry name" value="LamB_YcsF_like"/>
    <property type="match status" value="1"/>
</dbReference>
<dbReference type="EMBL" id="QHHQ01000011">
    <property type="protein sequence ID" value="RAH96758.1"/>
    <property type="molecule type" value="Genomic_DNA"/>
</dbReference>
<dbReference type="Gene3D" id="3.20.20.370">
    <property type="entry name" value="Glycoside hydrolase/deacetylase"/>
    <property type="match status" value="1"/>
</dbReference>
<dbReference type="RefSeq" id="WP_111352281.1">
    <property type="nucleotide sequence ID" value="NZ_QHHQ01000011.1"/>
</dbReference>
<dbReference type="SUPFAM" id="SSF88713">
    <property type="entry name" value="Glycoside hydrolase/deacetylase"/>
    <property type="match status" value="1"/>
</dbReference>
<dbReference type="PANTHER" id="PTHR30292">
    <property type="entry name" value="UNCHARACTERIZED PROTEIN YBGL-RELATED"/>
    <property type="match status" value="1"/>
</dbReference>
<reference evidence="1 2" key="1">
    <citation type="submission" date="2018-05" db="EMBL/GenBank/DDBJ databases">
        <title>Acuticoccus sediminis sp. nov., isolated from deep-sea sediment of Indian Ocean.</title>
        <authorList>
            <person name="Liu X."/>
            <person name="Lai Q."/>
            <person name="Du Y."/>
            <person name="Sun F."/>
            <person name="Zhang X."/>
            <person name="Wang S."/>
            <person name="Shao Z."/>
        </authorList>
    </citation>
    <scope>NUCLEOTIDE SEQUENCE [LARGE SCALE GENOMIC DNA]</scope>
    <source>
        <strain evidence="1 2">PTG4-2</strain>
    </source>
</reference>
<dbReference type="PANTHER" id="PTHR30292:SF0">
    <property type="entry name" value="5-OXOPROLINASE SUBUNIT A"/>
    <property type="match status" value="1"/>
</dbReference>
<comment type="caution">
    <text evidence="1">The sequence shown here is derived from an EMBL/GenBank/DDBJ whole genome shotgun (WGS) entry which is preliminary data.</text>
</comment>
<dbReference type="NCBIfam" id="NF003814">
    <property type="entry name" value="PRK05406.1-3"/>
    <property type="match status" value="1"/>
</dbReference>
<dbReference type="GO" id="GO:0005975">
    <property type="term" value="P:carbohydrate metabolic process"/>
    <property type="evidence" value="ECO:0007669"/>
    <property type="project" value="InterPro"/>
</dbReference>
<sequence>MRININADIGESFGHYRIGNDSVIMAGIGSANIACGMHAGDPTIMTETVRLAIENGVSIGAHPGFNDLWGFGRRQIRMRAIDLQHLVTYQIGALMALAGAQGARVTHVKPHGALNNMAHSQDDVALAVARGIKAADPDLIFVANANSAMTRAGESVGLKVANEAYIDRRYDDTGYMLSRERDDAVIHDPEEAAEQVVRFLEEGAIISTTGKRVEAEIHSFCLHGDEPTAGVVLDAVRKRLAAASIEVVTLPELLG</sequence>
<evidence type="ECO:0000313" key="2">
    <source>
        <dbReference type="Proteomes" id="UP000249590"/>
    </source>
</evidence>
<gene>
    <name evidence="1" type="ORF">DLJ53_31335</name>
</gene>
<proteinExistence type="predicted"/>
<dbReference type="InterPro" id="IPR011330">
    <property type="entry name" value="Glyco_hydro/deAcase_b/a-brl"/>
</dbReference>
<protein>
    <submittedName>
        <fullName evidence="1">LamB/YcsF family protein</fullName>
    </submittedName>
</protein>
<evidence type="ECO:0000313" key="1">
    <source>
        <dbReference type="EMBL" id="RAH96758.1"/>
    </source>
</evidence>
<dbReference type="OrthoDB" id="9773478at2"/>